<accession>I3T264</accession>
<sequence>MLARLMSLLKLLCILFQDGRAYPGRVMEAWLLLVLRPCQDSQHLYSILSYFPRFHLLNRLRAS</sequence>
<dbReference type="EMBL" id="BT146812">
    <property type="protein sequence ID" value="AFK46606.1"/>
    <property type="molecule type" value="mRNA"/>
</dbReference>
<organism evidence="2">
    <name type="scientific">Medicago truncatula</name>
    <name type="common">Barrel medic</name>
    <name type="synonym">Medicago tribuloides</name>
    <dbReference type="NCBI Taxonomy" id="3880"/>
    <lineage>
        <taxon>Eukaryota</taxon>
        <taxon>Viridiplantae</taxon>
        <taxon>Streptophyta</taxon>
        <taxon>Embryophyta</taxon>
        <taxon>Tracheophyta</taxon>
        <taxon>Spermatophyta</taxon>
        <taxon>Magnoliopsida</taxon>
        <taxon>eudicotyledons</taxon>
        <taxon>Gunneridae</taxon>
        <taxon>Pentapetalae</taxon>
        <taxon>rosids</taxon>
        <taxon>fabids</taxon>
        <taxon>Fabales</taxon>
        <taxon>Fabaceae</taxon>
        <taxon>Papilionoideae</taxon>
        <taxon>50 kb inversion clade</taxon>
        <taxon>NPAAA clade</taxon>
        <taxon>Hologalegina</taxon>
        <taxon>IRL clade</taxon>
        <taxon>Trifolieae</taxon>
        <taxon>Medicago</taxon>
    </lineage>
</organism>
<evidence type="ECO:0000256" key="1">
    <source>
        <dbReference type="SAM" id="SignalP"/>
    </source>
</evidence>
<protein>
    <recommendedName>
        <fullName evidence="3">Transmembrane protein</fullName>
    </recommendedName>
</protein>
<evidence type="ECO:0008006" key="3">
    <source>
        <dbReference type="Google" id="ProtNLM"/>
    </source>
</evidence>
<name>I3T264_MEDTR</name>
<dbReference type="AlphaFoldDB" id="I3T264"/>
<feature type="signal peptide" evidence="1">
    <location>
        <begin position="1"/>
        <end position="21"/>
    </location>
</feature>
<keyword evidence="1" id="KW-0732">Signal</keyword>
<feature type="chain" id="PRO_5003679194" description="Transmembrane protein" evidence="1">
    <location>
        <begin position="22"/>
        <end position="63"/>
    </location>
</feature>
<reference evidence="2" key="1">
    <citation type="submission" date="2012-05" db="EMBL/GenBank/DDBJ databases">
        <authorList>
            <person name="Krishnakumar V."/>
            <person name="Cheung F."/>
            <person name="Xiao Y."/>
            <person name="Chan A."/>
            <person name="Moskal W.A."/>
            <person name="Town C.D."/>
        </authorList>
    </citation>
    <scope>NUCLEOTIDE SEQUENCE</scope>
</reference>
<evidence type="ECO:0000313" key="2">
    <source>
        <dbReference type="EMBL" id="AFK46606.1"/>
    </source>
</evidence>
<proteinExistence type="evidence at transcript level"/>